<reference evidence="2 3" key="1">
    <citation type="submission" date="2018-10" db="EMBL/GenBank/DDBJ databases">
        <title>Genomic Encyclopedia of Archaeal and Bacterial Type Strains, Phase II (KMG-II): from individual species to whole genera.</title>
        <authorList>
            <person name="Goeker M."/>
        </authorList>
    </citation>
    <scope>NUCLEOTIDE SEQUENCE [LARGE SCALE GENOMIC DNA]</scope>
    <source>
        <strain evidence="2 3">DSM 25217</strain>
    </source>
</reference>
<accession>A0A3M0CI16</accession>
<comment type="caution">
    <text evidence="2">The sequence shown here is derived from an EMBL/GenBank/DDBJ whole genome shotgun (WGS) entry which is preliminary data.</text>
</comment>
<sequence>MGHEPLKIGLDRAGGLAKTGPRGLASRPNDALTNPHGYPDMTRRPFPPTSRPSAARTAKRVPTRRGLAALITVTAVTALSACSGSDWPRLSDPLPRAEDRQRVIERARPAEPLRAPDPVPATVAEAESLLSAIAAALRADRQAFEAALSALTDNRPEDTAPVGRSDWIAAQLALTRLSHTSERLDPLADMAPDTETDADANTGAMAPVRDQAARLRRETDAYVVTARKRLGRLQN</sequence>
<dbReference type="EMBL" id="REFR01000014">
    <property type="protein sequence ID" value="RMB02883.1"/>
    <property type="molecule type" value="Genomic_DNA"/>
</dbReference>
<dbReference type="AlphaFoldDB" id="A0A3M0CI16"/>
<proteinExistence type="predicted"/>
<feature type="compositionally biased region" description="Basic and acidic residues" evidence="1">
    <location>
        <begin position="1"/>
        <end position="10"/>
    </location>
</feature>
<dbReference type="RefSeq" id="WP_121939872.1">
    <property type="nucleotide sequence ID" value="NZ_REFR01000014.1"/>
</dbReference>
<evidence type="ECO:0000256" key="1">
    <source>
        <dbReference type="SAM" id="MobiDB-lite"/>
    </source>
</evidence>
<evidence type="ECO:0000313" key="2">
    <source>
        <dbReference type="EMBL" id="RMB02883.1"/>
    </source>
</evidence>
<keyword evidence="3" id="KW-1185">Reference proteome</keyword>
<dbReference type="InParanoid" id="A0A3M0CI16"/>
<name>A0A3M0CI16_9PROT</name>
<feature type="region of interest" description="Disordered" evidence="1">
    <location>
        <begin position="1"/>
        <end position="61"/>
    </location>
</feature>
<protein>
    <submittedName>
        <fullName evidence="2">Uncharacterized protein</fullName>
    </submittedName>
</protein>
<evidence type="ECO:0000313" key="3">
    <source>
        <dbReference type="Proteomes" id="UP000271227"/>
    </source>
</evidence>
<dbReference type="Proteomes" id="UP000271227">
    <property type="component" value="Unassembled WGS sequence"/>
</dbReference>
<gene>
    <name evidence="2" type="ORF">BXY39_3236</name>
</gene>
<organism evidence="2 3">
    <name type="scientific">Eilatimonas milleporae</name>
    <dbReference type="NCBI Taxonomy" id="911205"/>
    <lineage>
        <taxon>Bacteria</taxon>
        <taxon>Pseudomonadati</taxon>
        <taxon>Pseudomonadota</taxon>
        <taxon>Alphaproteobacteria</taxon>
        <taxon>Kordiimonadales</taxon>
        <taxon>Kordiimonadaceae</taxon>
        <taxon>Eilatimonas</taxon>
    </lineage>
</organism>